<dbReference type="GO" id="GO:1901982">
    <property type="term" value="F:maltose binding"/>
    <property type="evidence" value="ECO:0007669"/>
    <property type="project" value="TreeGrafter"/>
</dbReference>
<dbReference type="InterPro" id="IPR006059">
    <property type="entry name" value="SBP"/>
</dbReference>
<dbReference type="SUPFAM" id="SSF53850">
    <property type="entry name" value="Periplasmic binding protein-like II"/>
    <property type="match status" value="1"/>
</dbReference>
<evidence type="ECO:0000313" key="7">
    <source>
        <dbReference type="Proteomes" id="UP000469440"/>
    </source>
</evidence>
<evidence type="ECO:0000256" key="5">
    <source>
        <dbReference type="SAM" id="SignalP"/>
    </source>
</evidence>
<dbReference type="PANTHER" id="PTHR30061">
    <property type="entry name" value="MALTOSE-BINDING PERIPLASMIC PROTEIN"/>
    <property type="match status" value="1"/>
</dbReference>
<dbReference type="EMBL" id="VWXL01000100">
    <property type="protein sequence ID" value="MVB12556.1"/>
    <property type="molecule type" value="Genomic_DNA"/>
</dbReference>
<dbReference type="AlphaFoldDB" id="A0A6N8I331"/>
<organism evidence="6 7">
    <name type="scientific">Caproicibacter fermentans</name>
    <dbReference type="NCBI Taxonomy" id="2576756"/>
    <lineage>
        <taxon>Bacteria</taxon>
        <taxon>Bacillati</taxon>
        <taxon>Bacillota</taxon>
        <taxon>Clostridia</taxon>
        <taxon>Eubacteriales</taxon>
        <taxon>Acutalibacteraceae</taxon>
        <taxon>Caproicibacter</taxon>
    </lineage>
</organism>
<feature type="region of interest" description="Disordered" evidence="4">
    <location>
        <begin position="28"/>
        <end position="50"/>
    </location>
</feature>
<keyword evidence="2" id="KW-0813">Transport</keyword>
<keyword evidence="3 5" id="KW-0732">Signal</keyword>
<dbReference type="Proteomes" id="UP000469440">
    <property type="component" value="Unassembled WGS sequence"/>
</dbReference>
<evidence type="ECO:0000313" key="6">
    <source>
        <dbReference type="EMBL" id="MVB12556.1"/>
    </source>
</evidence>
<feature type="chain" id="PRO_5038950585" evidence="5">
    <location>
        <begin position="28"/>
        <end position="440"/>
    </location>
</feature>
<evidence type="ECO:0000256" key="1">
    <source>
        <dbReference type="ARBA" id="ARBA00008520"/>
    </source>
</evidence>
<protein>
    <submittedName>
        <fullName evidence="6">Bacterial extracellular solute-binding protein</fullName>
    </submittedName>
</protein>
<evidence type="ECO:0000256" key="2">
    <source>
        <dbReference type="ARBA" id="ARBA00022448"/>
    </source>
</evidence>
<name>A0A6N8I331_9FIRM</name>
<dbReference type="RefSeq" id="WP_066650371.1">
    <property type="nucleotide sequence ID" value="NZ_VWXL01000100.1"/>
</dbReference>
<dbReference type="Pfam" id="PF13416">
    <property type="entry name" value="SBP_bac_8"/>
    <property type="match status" value="1"/>
</dbReference>
<comment type="similarity">
    <text evidence="1">Belongs to the bacterial solute-binding protein 1 family.</text>
</comment>
<evidence type="ECO:0000256" key="4">
    <source>
        <dbReference type="SAM" id="MobiDB-lite"/>
    </source>
</evidence>
<gene>
    <name evidence="6" type="ORF">CAFE_32970</name>
</gene>
<dbReference type="Gene3D" id="3.40.190.10">
    <property type="entry name" value="Periplasmic binding protein-like II"/>
    <property type="match status" value="2"/>
</dbReference>
<dbReference type="PROSITE" id="PS51257">
    <property type="entry name" value="PROKAR_LIPOPROTEIN"/>
    <property type="match status" value="1"/>
</dbReference>
<comment type="caution">
    <text evidence="6">The sequence shown here is derived from an EMBL/GenBank/DDBJ whole genome shotgun (WGS) entry which is preliminary data.</text>
</comment>
<evidence type="ECO:0000256" key="3">
    <source>
        <dbReference type="ARBA" id="ARBA00022729"/>
    </source>
</evidence>
<dbReference type="GO" id="GO:0042956">
    <property type="term" value="P:maltodextrin transmembrane transport"/>
    <property type="evidence" value="ECO:0007669"/>
    <property type="project" value="TreeGrafter"/>
</dbReference>
<reference evidence="6 7" key="1">
    <citation type="submission" date="2019-09" db="EMBL/GenBank/DDBJ databases">
        <title>Genome sequence of Clostridium sp. EA1.</title>
        <authorList>
            <person name="Poehlein A."/>
            <person name="Bengelsdorf F.R."/>
            <person name="Daniel R."/>
        </authorList>
    </citation>
    <scope>NUCLEOTIDE SEQUENCE [LARGE SCALE GENOMIC DNA]</scope>
    <source>
        <strain evidence="6 7">EA1</strain>
    </source>
</reference>
<dbReference type="GO" id="GO:0055052">
    <property type="term" value="C:ATP-binding cassette (ABC) transporter complex, substrate-binding subunit-containing"/>
    <property type="evidence" value="ECO:0007669"/>
    <property type="project" value="TreeGrafter"/>
</dbReference>
<feature type="signal peptide" evidence="5">
    <location>
        <begin position="1"/>
        <end position="27"/>
    </location>
</feature>
<sequence>MKKQAGKKILAFTLSSVIMLTALTACSGQTPENSPSSTDRQGSQAASQNNAPKETVTLNFWHHYSAQSPENETLTKVLIPKFEEENPGYKINATSYEWAKLHDKILVSANAHTLPDVARLDIAWVPEFQKLNILVPVDQEMSDYSQYSGSLLENAMSTAKIGGNYYALALNTNTKILFYNKNALKEAGVPVPKTMEDFAAAAKKLSGKNSGGQQVWGCTEPALAGWNVLPYIWSMGGEITNSDYTKASGYLNGSKTVKAVRMLADLYKNKALTGFNSGDIPMTDGFGTGRYAMLLEGPWKISELKGAYPAFSYGTADVPAGEGGSHSVLGGEDIGMFSSANKEGAWKFMKFMTGEFAQEEMAKCGLIPVNKAALESATVKEASFAPFLDAIQSAKARPPVAKWTEIDNQLTTAVTAIVKDGADAQKTLDSLAPQVDELLK</sequence>
<dbReference type="PANTHER" id="PTHR30061:SF50">
    <property type="entry name" value="MALTOSE_MALTODEXTRIN-BINDING PERIPLASMIC PROTEIN"/>
    <property type="match status" value="1"/>
</dbReference>
<keyword evidence="7" id="KW-1185">Reference proteome</keyword>
<proteinExistence type="inferred from homology"/>
<dbReference type="GO" id="GO:0015768">
    <property type="term" value="P:maltose transport"/>
    <property type="evidence" value="ECO:0007669"/>
    <property type="project" value="TreeGrafter"/>
</dbReference>
<accession>A0A6N8I331</accession>